<feature type="compositionally biased region" description="Polar residues" evidence="4">
    <location>
        <begin position="1362"/>
        <end position="1374"/>
    </location>
</feature>
<feature type="compositionally biased region" description="Polar residues" evidence="4">
    <location>
        <begin position="129"/>
        <end position="141"/>
    </location>
</feature>
<feature type="compositionally biased region" description="Polar residues" evidence="4">
    <location>
        <begin position="1502"/>
        <end position="1513"/>
    </location>
</feature>
<protein>
    <submittedName>
        <fullName evidence="7">Signal-induced proliferation-associated 1-like protein 1</fullName>
    </submittedName>
</protein>
<dbReference type="FunFam" id="3.40.50.11210:FF:000002">
    <property type="entry name" value="Signal-induced proliferation-associated 1-like protein 1"/>
    <property type="match status" value="1"/>
</dbReference>
<keyword evidence="2" id="KW-0597">Phosphoprotein</keyword>
<evidence type="ECO:0000256" key="2">
    <source>
        <dbReference type="ARBA" id="ARBA00022553"/>
    </source>
</evidence>
<feature type="compositionally biased region" description="Polar residues" evidence="4">
    <location>
        <begin position="1551"/>
        <end position="1567"/>
    </location>
</feature>
<dbReference type="GO" id="GO:0051056">
    <property type="term" value="P:regulation of small GTPase mediated signal transduction"/>
    <property type="evidence" value="ECO:0007669"/>
    <property type="project" value="InterPro"/>
</dbReference>
<dbReference type="Pfam" id="PF21022">
    <property type="entry name" value="Rap-GAP_dimer"/>
    <property type="match status" value="1"/>
</dbReference>
<feature type="compositionally biased region" description="Basic and acidic residues" evidence="4">
    <location>
        <begin position="149"/>
        <end position="172"/>
    </location>
</feature>
<feature type="region of interest" description="Disordered" evidence="4">
    <location>
        <begin position="1478"/>
        <end position="1628"/>
    </location>
</feature>
<feature type="compositionally biased region" description="Polar residues" evidence="4">
    <location>
        <begin position="9"/>
        <end position="27"/>
    </location>
</feature>
<keyword evidence="1" id="KW-0343">GTPase activation</keyword>
<dbReference type="Pfam" id="PF02145">
    <property type="entry name" value="Rap_GAP"/>
    <property type="match status" value="1"/>
</dbReference>
<dbReference type="Gene3D" id="6.10.140.210">
    <property type="match status" value="1"/>
</dbReference>
<feature type="region of interest" description="Disordered" evidence="4">
    <location>
        <begin position="1272"/>
        <end position="1317"/>
    </location>
</feature>
<feature type="region of interest" description="Disordered" evidence="4">
    <location>
        <begin position="66"/>
        <end position="172"/>
    </location>
</feature>
<feature type="compositionally biased region" description="Basic and acidic residues" evidence="4">
    <location>
        <begin position="330"/>
        <end position="342"/>
    </location>
</feature>
<dbReference type="Gene3D" id="2.30.42.10">
    <property type="match status" value="1"/>
</dbReference>
<dbReference type="GO" id="GO:0005737">
    <property type="term" value="C:cytoplasm"/>
    <property type="evidence" value="ECO:0007669"/>
    <property type="project" value="TreeGrafter"/>
</dbReference>
<name>A0A6F9DRJ9_9ASCI</name>
<feature type="compositionally biased region" description="Basic and acidic residues" evidence="4">
    <location>
        <begin position="1846"/>
        <end position="1867"/>
    </location>
</feature>
<feature type="compositionally biased region" description="Polar residues" evidence="4">
    <location>
        <begin position="82"/>
        <end position="92"/>
    </location>
</feature>
<dbReference type="Gene3D" id="3.40.50.11210">
    <property type="entry name" value="Rap/Ran-GAP"/>
    <property type="match status" value="1"/>
</dbReference>
<dbReference type="PANTHER" id="PTHR15711:SF22">
    <property type="entry name" value="RAP-GAP DOMAIN-CONTAINING PROTEIN"/>
    <property type="match status" value="1"/>
</dbReference>
<accession>A0A6F9DRJ9</accession>
<gene>
    <name evidence="7" type="primary">Sipa1l1</name>
</gene>
<evidence type="ECO:0000313" key="7">
    <source>
        <dbReference type="EMBL" id="CAB3266077.1"/>
    </source>
</evidence>
<evidence type="ECO:0000256" key="1">
    <source>
        <dbReference type="ARBA" id="ARBA00022468"/>
    </source>
</evidence>
<evidence type="ECO:0000259" key="5">
    <source>
        <dbReference type="PROSITE" id="PS50085"/>
    </source>
</evidence>
<evidence type="ECO:0000256" key="4">
    <source>
        <dbReference type="SAM" id="MobiDB-lite"/>
    </source>
</evidence>
<proteinExistence type="evidence at transcript level"/>
<feature type="compositionally biased region" description="Polar residues" evidence="4">
    <location>
        <begin position="1593"/>
        <end position="1628"/>
    </location>
</feature>
<sequence>MADRPHYIATTNRNVTSSSNVKPRTSPLTPPNPNQSSDEVLDFIREKARHAANYYNTVGLSNGDLITETRRRSSSPDKAVRTWSQGSSTHSTPGKYGVNWVKPRSRPTSRDAESDYPISYTLPKKGHHLSTSSESQPTNRTSKSRSKSVSHDHGDSKHLVIAKSEVKPTDERTAVIPTASVLDSENKSATLDRYPRFISKEERIKSSSLTRMGKSPYQSDDLPKVNGATRINSHLHRSNTSLNEESQDHEMHDKKAMPPPSPDSTEKARAYLTPHKLERQRSNSDARNDKRKSKEYLSMSFDSAHETGRLTMPLRCGSASSLDQAVSHESFTDAHRPTKIDSHSLPPSTKHIKKHKSDSRGTSPANSANVSPKMIRRRNKDTVRSKSDVPDHKVILSNLANVQYDVVDGVRQELGMEEERRRRHHFAHYDWQSMLFSFREVLLAMEGLKRKNTTTGASKAAALAASTDSLGSKGSSINGSMEDMSIFIEEDEGLESNKFNELVSNCPYFRNEIGGDPERIICISASGANASVSVQVGNNTDNTTTLAQKVLSNHTFLSVLESGNYESLLPPGSPQAGQVGFGIAKRDEGAHYYRLYFFDKEHQNFFGIDEKYGPVIISLRREKIEDFGIATYQYRVIIRTSELCTLRGSILEEAIHQNATKHGSGKGLPPKEVLEYVCPEVNLSCLKVAQATPKCHEQLVKVDEQNVYKSYKIGVLYCRAGQTTEEEMYNNEHASPAFEEFLAVLGDKVKLNGFNDFRGGLDVKTDSTGTESVFTAFRGYKIMFHVSTMLPFTPNNRQQLLRKRHIGNDIMTIVFQEPGSEPFNPKNIRSHFQHVFIIVRAYQPCTSNTCYRIAVTRSRNIPRFGPPIPECSMFPNSTAFREFLLTKIINGENMAHTAGKFKAMAMNTRQEYLRDLCINYTTQNGLDTNAKFGRFSISAASRKIRDNKEKQKLRPTPEILSRGALSWHVNVTDYSTSDIVPCLLGMSDCVLTIIEISSRQLIFSIPCQAVLGWTVPLPSGDLHSYKRSLHVYYGRGERVSVQIDDVESRDEIVLRLERFTKGSETVYRQLRRNAKGELGFHVNYEGIVMDVEQSGNAFQDGLRQSSRLVDINKVAVATMTHEEIIDLLRTSKVVKVVVIPPNDDGTPRKCSMELYHLSPIMEVVPVPQGMNFEPVHERAQSEPAQASNTQVYDVVDSGADVRHQRSDSYNTHAPKYRYDAVPDTSNHTADPIREVTKTKTRKSGKVKNAPVDSRMALLTTATRLAVVGLTQNYAGGRTPPRAKTLAESNGHSSASNTLSSTKSTFSNTSSHSGADIDFADGENKRTLGVANLHSASSLSTDSGLNSNNNSSSTISRASTDTPTISNRSQTNQSPLYDEIWGTPYYSLNKNSNNSNNSNTPISVPRVPRKKQPPTSGSDAIIRGVNWNAKPTKLALDTPNENSKNHAYSVECTPSAEVNRTLKVYIAGTEAHKKARFYQSQMSAPSTPAGHERPQIPVHHTHSASLQTSPTKWQTPPEPTRRNKPPSPRPRRRTVVPNTRVKTAKSGEYPYSQPSAGSSTSSDIQNTLIRLIAESSNRSSSSGKRSSPNRKSPTRSASSHGNSPTRRTPSTEISPSRFYSHNASSNSRLKMQRTVSDESLCGARVENVIQARQDNVTRTTEPPRTLYSHQVSGSVDSLAPTSGHSRYSRITAAPPPLNGNSPMLPLPDSSSWDRLLDAAKAAEVFEASSVKSVSMGTLNDVGNVEMMSPSKRNGRLYSDKRTMSMEQLYDHEFRGNQGDPNDLLRNRESPSLPDGSSFGLEEPYDYTRSVMMSQSVAEVPVPQTSHSEQRLERIEHELRLLQEKLKKEQESKKKLEKEVNILRRDNTRLQRHVVHTQPDTRHKRVKRKPKT</sequence>
<feature type="compositionally biased region" description="Basic and acidic residues" evidence="4">
    <location>
        <begin position="380"/>
        <end position="389"/>
    </location>
</feature>
<dbReference type="SMART" id="SM00228">
    <property type="entry name" value="PDZ"/>
    <property type="match status" value="1"/>
</dbReference>
<dbReference type="InterPro" id="IPR001478">
    <property type="entry name" value="PDZ"/>
</dbReference>
<feature type="compositionally biased region" description="Basic residues" evidence="4">
    <location>
        <begin position="1880"/>
        <end position="1890"/>
    </location>
</feature>
<feature type="compositionally biased region" description="Low complexity" evidence="4">
    <location>
        <begin position="1288"/>
        <end position="1312"/>
    </location>
</feature>
<evidence type="ECO:0000256" key="3">
    <source>
        <dbReference type="ARBA" id="ARBA00023054"/>
    </source>
</evidence>
<organism evidence="7">
    <name type="scientific">Phallusia mammillata</name>
    <dbReference type="NCBI Taxonomy" id="59560"/>
    <lineage>
        <taxon>Eukaryota</taxon>
        <taxon>Metazoa</taxon>
        <taxon>Chordata</taxon>
        <taxon>Tunicata</taxon>
        <taxon>Ascidiacea</taxon>
        <taxon>Phlebobranchia</taxon>
        <taxon>Ascidiidae</taxon>
        <taxon>Phallusia</taxon>
    </lineage>
</organism>
<feature type="compositionally biased region" description="Basic and acidic residues" evidence="4">
    <location>
        <begin position="67"/>
        <end position="80"/>
    </location>
</feature>
<feature type="compositionally biased region" description="Basic and acidic residues" evidence="4">
    <location>
        <begin position="264"/>
        <end position="295"/>
    </location>
</feature>
<dbReference type="SUPFAM" id="SSF111347">
    <property type="entry name" value="Rap/Ran-GAP"/>
    <property type="match status" value="1"/>
</dbReference>
<feature type="region of interest" description="Disordered" evidence="4">
    <location>
        <begin position="1771"/>
        <end position="1800"/>
    </location>
</feature>
<dbReference type="PROSITE" id="PS50106">
    <property type="entry name" value="PDZ"/>
    <property type="match status" value="1"/>
</dbReference>
<dbReference type="GO" id="GO:0005096">
    <property type="term" value="F:GTPase activator activity"/>
    <property type="evidence" value="ECO:0007669"/>
    <property type="project" value="UniProtKB-KW"/>
</dbReference>
<feature type="region of interest" description="Disordered" evidence="4">
    <location>
        <begin position="205"/>
        <end position="300"/>
    </location>
</feature>
<evidence type="ECO:0000259" key="6">
    <source>
        <dbReference type="PROSITE" id="PS50106"/>
    </source>
</evidence>
<dbReference type="SUPFAM" id="SSF50156">
    <property type="entry name" value="PDZ domain-like"/>
    <property type="match status" value="1"/>
</dbReference>
<dbReference type="InterPro" id="IPR036034">
    <property type="entry name" value="PDZ_sf"/>
</dbReference>
<feature type="compositionally biased region" description="Polar residues" evidence="4">
    <location>
        <begin position="360"/>
        <end position="370"/>
    </location>
</feature>
<feature type="region of interest" description="Disordered" evidence="4">
    <location>
        <begin position="1846"/>
        <end position="1890"/>
    </location>
</feature>
<reference evidence="7" key="1">
    <citation type="submission" date="2020-04" db="EMBL/GenBank/DDBJ databases">
        <authorList>
            <person name="Neveu A P."/>
        </authorList>
    </citation>
    <scope>NUCLEOTIDE SEQUENCE</scope>
    <source>
        <tissue evidence="7">Whole embryo</tissue>
    </source>
</reference>
<dbReference type="CDD" id="cd06745">
    <property type="entry name" value="PDZ_SIPA1-like"/>
    <property type="match status" value="1"/>
</dbReference>
<feature type="compositionally biased region" description="Basic and acidic residues" evidence="4">
    <location>
        <begin position="246"/>
        <end position="256"/>
    </location>
</feature>
<dbReference type="InterPro" id="IPR000331">
    <property type="entry name" value="Rap/Ran_GAP_dom"/>
</dbReference>
<dbReference type="InterPro" id="IPR035974">
    <property type="entry name" value="Rap/Ran-GAP_sf"/>
</dbReference>
<feature type="region of interest" description="Disordered" evidence="4">
    <location>
        <begin position="1336"/>
        <end position="1422"/>
    </location>
</feature>
<feature type="compositionally biased region" description="Low complexity" evidence="4">
    <location>
        <begin position="1574"/>
        <end position="1590"/>
    </location>
</feature>
<dbReference type="EMBL" id="LR790215">
    <property type="protein sequence ID" value="CAB3266077.1"/>
    <property type="molecule type" value="mRNA"/>
</dbReference>
<dbReference type="InterPro" id="IPR050989">
    <property type="entry name" value="Rap1_Ran_GAP"/>
</dbReference>
<dbReference type="PANTHER" id="PTHR15711">
    <property type="entry name" value="RAP GTPASE-ACTIVATING PROTEIN"/>
    <property type="match status" value="1"/>
</dbReference>
<dbReference type="PROSITE" id="PS50085">
    <property type="entry name" value="RAPGAP"/>
    <property type="match status" value="1"/>
</dbReference>
<feature type="compositionally biased region" description="Low complexity" evidence="4">
    <location>
        <begin position="1336"/>
        <end position="1361"/>
    </location>
</feature>
<feature type="region of interest" description="Disordered" evidence="4">
    <location>
        <begin position="1205"/>
        <end position="1249"/>
    </location>
</feature>
<feature type="compositionally biased region" description="Low complexity" evidence="4">
    <location>
        <begin position="1386"/>
        <end position="1398"/>
    </location>
</feature>
<feature type="domain" description="PDZ" evidence="6">
    <location>
        <begin position="1067"/>
        <end position="1143"/>
    </location>
</feature>
<keyword evidence="3" id="KW-0175">Coiled coil</keyword>
<feature type="region of interest" description="Disordered" evidence="4">
    <location>
        <begin position="327"/>
        <end position="389"/>
    </location>
</feature>
<feature type="region of interest" description="Disordered" evidence="4">
    <location>
        <begin position="1"/>
        <end position="38"/>
    </location>
</feature>
<feature type="domain" description="Rap-GAP" evidence="5">
    <location>
        <begin position="699"/>
        <end position="916"/>
    </location>
</feature>